<feature type="compositionally biased region" description="Polar residues" evidence="1">
    <location>
        <begin position="42"/>
        <end position="58"/>
    </location>
</feature>
<dbReference type="GO" id="GO:0004812">
    <property type="term" value="F:aminoacyl-tRNA ligase activity"/>
    <property type="evidence" value="ECO:0007669"/>
    <property type="project" value="UniProtKB-KW"/>
</dbReference>
<accession>G5BAS6</accession>
<name>G5BAS6_HETGA</name>
<dbReference type="EMBL" id="JH169316">
    <property type="protein sequence ID" value="EHB06387.1"/>
    <property type="molecule type" value="Genomic_DNA"/>
</dbReference>
<evidence type="ECO:0000256" key="1">
    <source>
        <dbReference type="SAM" id="MobiDB-lite"/>
    </source>
</evidence>
<evidence type="ECO:0000313" key="4">
    <source>
        <dbReference type="Proteomes" id="UP000006813"/>
    </source>
</evidence>
<dbReference type="InterPro" id="IPR036690">
    <property type="entry name" value="Fdx_antiC-bd_sf"/>
</dbReference>
<organism evidence="3 4">
    <name type="scientific">Heterocephalus glaber</name>
    <name type="common">Naked mole rat</name>
    <dbReference type="NCBI Taxonomy" id="10181"/>
    <lineage>
        <taxon>Eukaryota</taxon>
        <taxon>Metazoa</taxon>
        <taxon>Chordata</taxon>
        <taxon>Craniata</taxon>
        <taxon>Vertebrata</taxon>
        <taxon>Euteleostomi</taxon>
        <taxon>Mammalia</taxon>
        <taxon>Eutheria</taxon>
        <taxon>Euarchontoglires</taxon>
        <taxon>Glires</taxon>
        <taxon>Rodentia</taxon>
        <taxon>Hystricomorpha</taxon>
        <taxon>Bathyergidae</taxon>
        <taxon>Heterocephalus</taxon>
    </lineage>
</organism>
<keyword evidence="3" id="KW-0436">Ligase</keyword>
<dbReference type="AlphaFoldDB" id="G5BAS6"/>
<sequence length="101" mass="11250">MGSGASILTESPSPALRPRDVPGTILGTQHCVSARDKHPGESRSQAPLSTLRQPQQTHRTSHCYRITYRHMERTLSQREVSHVHRDIQAAAVQQLGVEGRF</sequence>
<feature type="region of interest" description="Disordered" evidence="1">
    <location>
        <begin position="1"/>
        <end position="61"/>
    </location>
</feature>
<evidence type="ECO:0000313" key="3">
    <source>
        <dbReference type="EMBL" id="EHB06387.1"/>
    </source>
</evidence>
<dbReference type="SMART" id="SM00896">
    <property type="entry name" value="FDX-ACB"/>
    <property type="match status" value="1"/>
</dbReference>
<protein>
    <submittedName>
        <fullName evidence="3">Phenylalanyl-tRNA synthetase, mitochondrial</fullName>
    </submittedName>
</protein>
<dbReference type="SUPFAM" id="SSF54991">
    <property type="entry name" value="Anticodon-binding domain of PheRS"/>
    <property type="match status" value="1"/>
</dbReference>
<gene>
    <name evidence="3" type="ORF">GW7_06441</name>
</gene>
<feature type="compositionally biased region" description="Polar residues" evidence="1">
    <location>
        <begin position="1"/>
        <end position="12"/>
    </location>
</feature>
<evidence type="ECO:0000259" key="2">
    <source>
        <dbReference type="SMART" id="SM00896"/>
    </source>
</evidence>
<dbReference type="Gene3D" id="3.30.70.380">
    <property type="entry name" value="Ferrodoxin-fold anticodon-binding domain"/>
    <property type="match status" value="1"/>
</dbReference>
<keyword evidence="3" id="KW-0030">Aminoacyl-tRNA synthetase</keyword>
<feature type="domain" description="FDX-ACB" evidence="2">
    <location>
        <begin position="11"/>
        <end position="100"/>
    </location>
</feature>
<dbReference type="InParanoid" id="G5BAS6"/>
<reference evidence="3 4" key="1">
    <citation type="journal article" date="2011" name="Nature">
        <title>Genome sequencing reveals insights into physiology and longevity of the naked mole rat.</title>
        <authorList>
            <person name="Kim E.B."/>
            <person name="Fang X."/>
            <person name="Fushan A.A."/>
            <person name="Huang Z."/>
            <person name="Lobanov A.V."/>
            <person name="Han L."/>
            <person name="Marino S.M."/>
            <person name="Sun X."/>
            <person name="Turanov A.A."/>
            <person name="Yang P."/>
            <person name="Yim S.H."/>
            <person name="Zhao X."/>
            <person name="Kasaikina M.V."/>
            <person name="Stoletzki N."/>
            <person name="Peng C."/>
            <person name="Polak P."/>
            <person name="Xiong Z."/>
            <person name="Kiezun A."/>
            <person name="Zhu Y."/>
            <person name="Chen Y."/>
            <person name="Kryukov G.V."/>
            <person name="Zhang Q."/>
            <person name="Peshkin L."/>
            <person name="Yang L."/>
            <person name="Bronson R.T."/>
            <person name="Buffenstein R."/>
            <person name="Wang B."/>
            <person name="Han C."/>
            <person name="Li Q."/>
            <person name="Chen L."/>
            <person name="Zhao W."/>
            <person name="Sunyaev S.R."/>
            <person name="Park T.J."/>
            <person name="Zhang G."/>
            <person name="Wang J."/>
            <person name="Gladyshev V.N."/>
        </authorList>
    </citation>
    <scope>NUCLEOTIDE SEQUENCE [LARGE SCALE GENOMIC DNA]</scope>
</reference>
<dbReference type="STRING" id="10181.G5BAS6"/>
<proteinExistence type="predicted"/>
<dbReference type="Proteomes" id="UP000006813">
    <property type="component" value="Unassembled WGS sequence"/>
</dbReference>
<dbReference type="InterPro" id="IPR005121">
    <property type="entry name" value="Fdx_antiC-bd"/>
</dbReference>